<feature type="transmembrane region" description="Helical" evidence="11">
    <location>
        <begin position="193"/>
        <end position="213"/>
    </location>
</feature>
<dbReference type="GO" id="GO:0005886">
    <property type="term" value="C:plasma membrane"/>
    <property type="evidence" value="ECO:0000318"/>
    <property type="project" value="GO_Central"/>
</dbReference>
<dbReference type="InterPro" id="IPR041846">
    <property type="entry name" value="ENL_dom"/>
</dbReference>
<reference evidence="14" key="2">
    <citation type="submission" date="2017-06" db="EMBL/GenBank/DDBJ databases">
        <title>WGS assembly of Brachypodium distachyon.</title>
        <authorList>
            <consortium name="The International Brachypodium Initiative"/>
            <person name="Lucas S."/>
            <person name="Harmon-Smith M."/>
            <person name="Lail K."/>
            <person name="Tice H."/>
            <person name="Grimwood J."/>
            <person name="Bruce D."/>
            <person name="Barry K."/>
            <person name="Shu S."/>
            <person name="Lindquist E."/>
            <person name="Wang M."/>
            <person name="Pitluck S."/>
            <person name="Vogel J.P."/>
            <person name="Garvin D.F."/>
            <person name="Mockler T.C."/>
            <person name="Schmutz J."/>
            <person name="Rokhsar D."/>
            <person name="Bevan M.W."/>
        </authorList>
    </citation>
    <scope>NUCLEOTIDE SEQUENCE</scope>
    <source>
        <strain evidence="14">Bd21</strain>
    </source>
</reference>
<dbReference type="PANTHER" id="PTHR33021">
    <property type="entry name" value="BLUE COPPER PROTEIN"/>
    <property type="match status" value="1"/>
</dbReference>
<feature type="region of interest" description="Disordered" evidence="10">
    <location>
        <begin position="133"/>
        <end position="185"/>
    </location>
</feature>
<dbReference type="InterPro" id="IPR003245">
    <property type="entry name" value="Phytocyanin_dom"/>
</dbReference>
<protein>
    <recommendedName>
        <fullName evidence="13">Phytocyanin domain-containing protein</fullName>
    </recommendedName>
</protein>
<dbReference type="EnsemblPlants" id="KQJ93474">
    <property type="protein sequence ID" value="KQJ93474"/>
    <property type="gene ID" value="BRADI_3g04777v3"/>
</dbReference>
<dbReference type="PANTHER" id="PTHR33021:SF59">
    <property type="entry name" value="OS02G0162200 PROTEIN"/>
    <property type="match status" value="1"/>
</dbReference>
<reference evidence="14 15" key="1">
    <citation type="journal article" date="2010" name="Nature">
        <title>Genome sequencing and analysis of the model grass Brachypodium distachyon.</title>
        <authorList>
            <consortium name="International Brachypodium Initiative"/>
        </authorList>
    </citation>
    <scope>NUCLEOTIDE SEQUENCE [LARGE SCALE GENOMIC DNA]</scope>
    <source>
        <strain evidence="14 15">Bd21</strain>
    </source>
</reference>
<sequence length="215" mass="21446">MSSRRSRAAGLVLACAALMAAVSGAGAAKYTVGGDNGWAVPAAGAESYNTWAEKTGFQTGDQLLFVYPKDKDSVLLVEPAGYNACNTSAYDKAFSDGSTVFDLDRAGAFFFISGVDANCRANEKLIVMVSAAKGAPPPSQQGSSPSPPSGDADADAGSAMPSSPNTPATPNSPPAAANNSTANGGPPAAANGAGFAVAGFAGLFMAWFGYAMLGL</sequence>
<dbReference type="Gene3D" id="2.60.40.420">
    <property type="entry name" value="Cupredoxins - blue copper proteins"/>
    <property type="match status" value="1"/>
</dbReference>
<dbReference type="RefSeq" id="XP_010236279.1">
    <property type="nucleotide sequence ID" value="XM_010237977.3"/>
</dbReference>
<comment type="similarity">
    <text evidence="8">Belongs to the early nodulin-like (ENODL) family.</text>
</comment>
<keyword evidence="11" id="KW-1133">Transmembrane helix</keyword>
<reference evidence="15" key="3">
    <citation type="submission" date="2018-08" db="UniProtKB">
        <authorList>
            <consortium name="EnsemblPlants"/>
        </authorList>
    </citation>
    <scope>IDENTIFICATION</scope>
    <source>
        <strain evidence="15">cv. Bd21</strain>
    </source>
</reference>
<evidence type="ECO:0000313" key="14">
    <source>
        <dbReference type="EMBL" id="KQJ93474.1"/>
    </source>
</evidence>
<feature type="domain" description="Phytocyanin" evidence="13">
    <location>
        <begin position="28"/>
        <end position="131"/>
    </location>
</feature>
<dbReference type="HOGENOM" id="CLU_058719_1_0_1"/>
<feature type="chain" id="PRO_5014094889" description="Phytocyanin domain-containing protein" evidence="12">
    <location>
        <begin position="28"/>
        <end position="215"/>
    </location>
</feature>
<evidence type="ECO:0000256" key="6">
    <source>
        <dbReference type="ARBA" id="ARBA00023180"/>
    </source>
</evidence>
<evidence type="ECO:0000313" key="15">
    <source>
        <dbReference type="EnsemblPlants" id="KQJ93474"/>
    </source>
</evidence>
<evidence type="ECO:0000256" key="2">
    <source>
        <dbReference type="ARBA" id="ARBA00022622"/>
    </source>
</evidence>
<keyword evidence="11" id="KW-0812">Transmembrane</keyword>
<feature type="signal peptide" evidence="12">
    <location>
        <begin position="1"/>
        <end position="27"/>
    </location>
</feature>
<organism evidence="14">
    <name type="scientific">Brachypodium distachyon</name>
    <name type="common">Purple false brome</name>
    <name type="synonym">Trachynia distachya</name>
    <dbReference type="NCBI Taxonomy" id="15368"/>
    <lineage>
        <taxon>Eukaryota</taxon>
        <taxon>Viridiplantae</taxon>
        <taxon>Streptophyta</taxon>
        <taxon>Embryophyta</taxon>
        <taxon>Tracheophyta</taxon>
        <taxon>Spermatophyta</taxon>
        <taxon>Magnoliopsida</taxon>
        <taxon>Liliopsida</taxon>
        <taxon>Poales</taxon>
        <taxon>Poaceae</taxon>
        <taxon>BOP clade</taxon>
        <taxon>Pooideae</taxon>
        <taxon>Stipodae</taxon>
        <taxon>Brachypodieae</taxon>
        <taxon>Brachypodium</taxon>
    </lineage>
</organism>
<gene>
    <name evidence="15" type="primary">LOC104583941</name>
    <name evidence="14" type="ORF">BRADI_3g04777v3</name>
</gene>
<dbReference type="GO" id="GO:0009055">
    <property type="term" value="F:electron transfer activity"/>
    <property type="evidence" value="ECO:0007669"/>
    <property type="project" value="InterPro"/>
</dbReference>
<dbReference type="FunFam" id="2.60.40.420:FF:000010">
    <property type="entry name" value="Early nodulin-like protein 1"/>
    <property type="match status" value="1"/>
</dbReference>
<evidence type="ECO:0000256" key="4">
    <source>
        <dbReference type="ARBA" id="ARBA00023136"/>
    </source>
</evidence>
<dbReference type="eggNOG" id="ENOG502RZQI">
    <property type="taxonomic scope" value="Eukaryota"/>
</dbReference>
<dbReference type="InterPro" id="IPR008972">
    <property type="entry name" value="Cupredoxin"/>
</dbReference>
<dbReference type="EMBL" id="CM000882">
    <property type="protein sequence ID" value="KQJ93474.1"/>
    <property type="molecule type" value="Genomic_DNA"/>
</dbReference>
<evidence type="ECO:0000256" key="8">
    <source>
        <dbReference type="ARBA" id="ARBA00035011"/>
    </source>
</evidence>
<dbReference type="SUPFAM" id="SSF49503">
    <property type="entry name" value="Cupredoxins"/>
    <property type="match status" value="1"/>
</dbReference>
<evidence type="ECO:0000256" key="11">
    <source>
        <dbReference type="SAM" id="Phobius"/>
    </source>
</evidence>
<evidence type="ECO:0000256" key="9">
    <source>
        <dbReference type="ARBA" id="ARBA00037868"/>
    </source>
</evidence>
<dbReference type="Gramene" id="KQJ93474">
    <property type="protein sequence ID" value="KQJ93474"/>
    <property type="gene ID" value="BRADI_3g04777v3"/>
</dbReference>
<evidence type="ECO:0000256" key="1">
    <source>
        <dbReference type="ARBA" id="ARBA00004589"/>
    </source>
</evidence>
<dbReference type="Pfam" id="PF02298">
    <property type="entry name" value="Cu_bind_like"/>
    <property type="match status" value="1"/>
</dbReference>
<proteinExistence type="inferred from homology"/>
<keyword evidence="2" id="KW-0336">GPI-anchor</keyword>
<accession>I1HXI8</accession>
<dbReference type="Proteomes" id="UP000008810">
    <property type="component" value="Chromosome 3"/>
</dbReference>
<dbReference type="CDD" id="cd11019">
    <property type="entry name" value="OsENODL1_like"/>
    <property type="match status" value="1"/>
</dbReference>
<keyword evidence="16" id="KW-1185">Reference proteome</keyword>
<keyword evidence="3 12" id="KW-0732">Signal</keyword>
<evidence type="ECO:0000313" key="16">
    <source>
        <dbReference type="Proteomes" id="UP000008810"/>
    </source>
</evidence>
<name>I1HXI8_BRADI</name>
<dbReference type="GeneID" id="104583941"/>
<dbReference type="AlphaFoldDB" id="I1HXI8"/>
<evidence type="ECO:0000259" key="13">
    <source>
        <dbReference type="PROSITE" id="PS51485"/>
    </source>
</evidence>
<evidence type="ECO:0000256" key="3">
    <source>
        <dbReference type="ARBA" id="ARBA00022729"/>
    </source>
</evidence>
<dbReference type="STRING" id="15368.I1HXI8"/>
<comment type="subcellular location">
    <subcellularLocation>
        <location evidence="9">Endomembrane system</location>
        <topology evidence="9">Lipid-anchor</topology>
    </subcellularLocation>
    <subcellularLocation>
        <location evidence="1">Membrane</location>
        <topology evidence="1">Lipid-anchor</topology>
        <topology evidence="1">GPI-anchor</topology>
    </subcellularLocation>
</comment>
<keyword evidence="7" id="KW-0449">Lipoprotein</keyword>
<dbReference type="GO" id="GO:0012505">
    <property type="term" value="C:endomembrane system"/>
    <property type="evidence" value="ECO:0007669"/>
    <property type="project" value="UniProtKB-SubCell"/>
</dbReference>
<dbReference type="OMA" id="GPNAENY"/>
<keyword evidence="5" id="KW-1015">Disulfide bond</keyword>
<feature type="compositionally biased region" description="Low complexity" evidence="10">
    <location>
        <begin position="140"/>
        <end position="185"/>
    </location>
</feature>
<keyword evidence="6" id="KW-0325">Glycoprotein</keyword>
<dbReference type="GO" id="GO:0098552">
    <property type="term" value="C:side of membrane"/>
    <property type="evidence" value="ECO:0007669"/>
    <property type="project" value="UniProtKB-KW"/>
</dbReference>
<evidence type="ECO:0000256" key="5">
    <source>
        <dbReference type="ARBA" id="ARBA00023157"/>
    </source>
</evidence>
<dbReference type="PROSITE" id="PS51485">
    <property type="entry name" value="PHYTOCYANIN"/>
    <property type="match status" value="1"/>
</dbReference>
<evidence type="ECO:0000256" key="10">
    <source>
        <dbReference type="SAM" id="MobiDB-lite"/>
    </source>
</evidence>
<dbReference type="InterPro" id="IPR039391">
    <property type="entry name" value="Phytocyanin-like"/>
</dbReference>
<evidence type="ECO:0000256" key="12">
    <source>
        <dbReference type="SAM" id="SignalP"/>
    </source>
</evidence>
<evidence type="ECO:0000256" key="7">
    <source>
        <dbReference type="ARBA" id="ARBA00023288"/>
    </source>
</evidence>
<keyword evidence="4 11" id="KW-0472">Membrane</keyword>
<dbReference type="OrthoDB" id="691587at2759"/>
<dbReference type="KEGG" id="bdi:104583941"/>